<feature type="compositionally biased region" description="Basic and acidic residues" evidence="1">
    <location>
        <begin position="54"/>
        <end position="64"/>
    </location>
</feature>
<proteinExistence type="predicted"/>
<feature type="region of interest" description="Disordered" evidence="1">
    <location>
        <begin position="410"/>
        <end position="439"/>
    </location>
</feature>
<keyword evidence="2" id="KW-1133">Transmembrane helix</keyword>
<feature type="transmembrane region" description="Helical" evidence="2">
    <location>
        <begin position="899"/>
        <end position="920"/>
    </location>
</feature>
<feature type="region of interest" description="Disordered" evidence="1">
    <location>
        <begin position="482"/>
        <end position="612"/>
    </location>
</feature>
<feature type="compositionally biased region" description="Basic and acidic residues" evidence="1">
    <location>
        <begin position="105"/>
        <end position="118"/>
    </location>
</feature>
<sequence length="922" mass="102803">MGIRASSVGNWVKGKFPSRRPERGGTVRDHGYWQREASNLTRPNPLLGGVADSYRSRRSETRDSNRITRWNTAKDLPNDPTTQDLSVGRTETLLSNLEFTRAEESARKWSWAPHDDSGSKALSGKHHGQDQHRLGRHPSQSTPINTSAAVVDEAARRRLSTERHIIESKRKSRQRKDLRLSGDFLGVQGINPETGQVDVLTPSDSGESSMSQGTKQKVELLQQTLNQAQPLYKHTGPEIQAEMERIMVESKAEKLRQRQKRKEVLGQKVNQGMRWRRRTRQWASAQEPELSPILQSATTTATASRKQSCYPQPKDEKDDIFKSKKSFKLKFLSKPILTLLVPVSGLSTPDEDDVTPCSSNTVVQTPHRQSIAEASAPGNVALSQASKVRFMSDIEAQESSKSFLDMRVQEENDPGGELTRSRQAFSSNTSRRKHSKTVPELELSTAISSEMNEVDPVTYRNGFQYWTPSVEAARIVDGTQQLQHGGNDNAQAPQPMDYTTSETPPLTMAAESSRTTSSTCIRRQASLRPSAKESVASSPAHKPALVETGKGVVGSSRTSGDKFNQSQDRRRHDDIEASHGGAGRDDISGHRKTKSFRIGSRVDKEDRSRHYREGRRGEGRVCLHTHHHHYWLQPGDGSSLSNAQPAKGIGGIASRSLDRDSSGVKVDIRELDELPVESDLEHFTEIGASHTRSSRRYYVDRKSHKDHRRQGKQCCGSVGVEQGQALDHDASVRYTTQINVYTSPGHRERRFRKLEIKPHEESKGSPNSVGAQSMDIVAGQVKDKNEAREIPGVALAARVPGTYPSHLDAEEDIVIHSTKNQSEIARDEDLAYLVDCKRLMLMMSRYWYMASPLFNFDSAFWQRLLKHESTWKDSIALVAAIPGALLGTTFLVWGLKILAHVGICLGSVLQFVGAEVLFLMRA</sequence>
<dbReference type="Proteomes" id="UP000028524">
    <property type="component" value="Unassembled WGS sequence"/>
</dbReference>
<feature type="region of interest" description="Disordered" evidence="1">
    <location>
        <begin position="105"/>
        <end position="148"/>
    </location>
</feature>
<feature type="transmembrane region" description="Helical" evidence="2">
    <location>
        <begin position="874"/>
        <end position="893"/>
    </location>
</feature>
<protein>
    <submittedName>
        <fullName evidence="3">Uncharacterized protein</fullName>
    </submittedName>
</protein>
<feature type="compositionally biased region" description="Low complexity" evidence="1">
    <location>
        <begin position="512"/>
        <end position="523"/>
    </location>
</feature>
<feature type="region of interest" description="Disordered" evidence="1">
    <location>
        <begin position="296"/>
        <end position="317"/>
    </location>
</feature>
<dbReference type="EMBL" id="KL660706">
    <property type="protein sequence ID" value="KFA63964.1"/>
    <property type="molecule type" value="Genomic_DNA"/>
</dbReference>
<feature type="region of interest" description="Disordered" evidence="1">
    <location>
        <begin position="1"/>
        <end position="27"/>
    </location>
</feature>
<feature type="compositionally biased region" description="Polar residues" evidence="1">
    <location>
        <begin position="296"/>
        <end position="310"/>
    </location>
</feature>
<gene>
    <name evidence="3" type="ORF">S40285_05717</name>
</gene>
<keyword evidence="2" id="KW-0812">Transmembrane</keyword>
<keyword evidence="4" id="KW-1185">Reference proteome</keyword>
<keyword evidence="2" id="KW-0472">Membrane</keyword>
<accession>A0A084QJ29</accession>
<feature type="compositionally biased region" description="Polar residues" evidence="1">
    <location>
        <begin position="482"/>
        <end position="504"/>
    </location>
</feature>
<reference evidence="3 4" key="1">
    <citation type="journal article" date="2014" name="BMC Genomics">
        <title>Comparative genome sequencing reveals chemotype-specific gene clusters in the toxigenic black mold Stachybotrys.</title>
        <authorList>
            <person name="Semeiks J."/>
            <person name="Borek D."/>
            <person name="Otwinowski Z."/>
            <person name="Grishin N.V."/>
        </authorList>
    </citation>
    <scope>NUCLEOTIDE SEQUENCE [LARGE SCALE GENOMIC DNA]</scope>
    <source>
        <strain evidence="3 4">IBT 40285</strain>
    </source>
</reference>
<evidence type="ECO:0000313" key="3">
    <source>
        <dbReference type="EMBL" id="KFA63964.1"/>
    </source>
</evidence>
<dbReference type="HOGENOM" id="CLU_316459_0_0_1"/>
<feature type="region of interest" description="Disordered" evidence="1">
    <location>
        <begin position="43"/>
        <end position="64"/>
    </location>
</feature>
<feature type="transmembrane region" description="Helical" evidence="2">
    <location>
        <begin position="846"/>
        <end position="862"/>
    </location>
</feature>
<name>A0A084QJ29_STAC4</name>
<evidence type="ECO:0000313" key="4">
    <source>
        <dbReference type="Proteomes" id="UP000028524"/>
    </source>
</evidence>
<feature type="compositionally biased region" description="Polar residues" evidence="1">
    <location>
        <begin position="138"/>
        <end position="148"/>
    </location>
</feature>
<feature type="compositionally biased region" description="Polar residues" evidence="1">
    <location>
        <begin position="555"/>
        <end position="566"/>
    </location>
</feature>
<dbReference type="STRING" id="1283841.A0A084QJ29"/>
<dbReference type="InParanoid" id="A0A084QJ29"/>
<organism evidence="3 4">
    <name type="scientific">Stachybotrys chlorohalonatus (strain IBT 40285)</name>
    <dbReference type="NCBI Taxonomy" id="1283841"/>
    <lineage>
        <taxon>Eukaryota</taxon>
        <taxon>Fungi</taxon>
        <taxon>Dikarya</taxon>
        <taxon>Ascomycota</taxon>
        <taxon>Pezizomycotina</taxon>
        <taxon>Sordariomycetes</taxon>
        <taxon>Hypocreomycetidae</taxon>
        <taxon>Hypocreales</taxon>
        <taxon>Stachybotryaceae</taxon>
        <taxon>Stachybotrys</taxon>
    </lineage>
</organism>
<evidence type="ECO:0000256" key="1">
    <source>
        <dbReference type="SAM" id="MobiDB-lite"/>
    </source>
</evidence>
<dbReference type="OrthoDB" id="3439820at2759"/>
<dbReference type="AlphaFoldDB" id="A0A084QJ29"/>
<feature type="compositionally biased region" description="Basic and acidic residues" evidence="1">
    <location>
        <begin position="567"/>
        <end position="589"/>
    </location>
</feature>
<evidence type="ECO:0000256" key="2">
    <source>
        <dbReference type="SAM" id="Phobius"/>
    </source>
</evidence>